<accession>A0A840GA20</accession>
<dbReference type="Proteomes" id="UP000587070">
    <property type="component" value="Unassembled WGS sequence"/>
</dbReference>
<evidence type="ECO:0000313" key="2">
    <source>
        <dbReference type="Proteomes" id="UP000587070"/>
    </source>
</evidence>
<reference evidence="1 2" key="1">
    <citation type="submission" date="2020-08" db="EMBL/GenBank/DDBJ databases">
        <title>Genome sequencing of Purple Non-Sulfur Bacteria from various extreme environments.</title>
        <authorList>
            <person name="Mayer M."/>
        </authorList>
    </citation>
    <scope>NUCLEOTIDE SEQUENCE [LARGE SCALE GENOMIC DNA]</scope>
    <source>
        <strain evidence="1 2">2761</strain>
    </source>
</reference>
<comment type="caution">
    <text evidence="1">The sequence shown here is derived from an EMBL/GenBank/DDBJ whole genome shotgun (WGS) entry which is preliminary data.</text>
</comment>
<keyword evidence="2" id="KW-1185">Reference proteome</keyword>
<dbReference type="AlphaFoldDB" id="A0A840GA20"/>
<name>A0A840GA20_RHOTE</name>
<organism evidence="1 2">
    <name type="scientific">Rhodocyclus tenuis</name>
    <name type="common">Rhodospirillum tenue</name>
    <dbReference type="NCBI Taxonomy" id="1066"/>
    <lineage>
        <taxon>Bacteria</taxon>
        <taxon>Pseudomonadati</taxon>
        <taxon>Pseudomonadota</taxon>
        <taxon>Betaproteobacteria</taxon>
        <taxon>Rhodocyclales</taxon>
        <taxon>Rhodocyclaceae</taxon>
        <taxon>Rhodocyclus</taxon>
    </lineage>
</organism>
<dbReference type="RefSeq" id="WP_153118052.1">
    <property type="nucleotide sequence ID" value="NZ_JACIGE010000022.1"/>
</dbReference>
<proteinExistence type="predicted"/>
<dbReference type="EMBL" id="JACIGE010000022">
    <property type="protein sequence ID" value="MBB4249173.1"/>
    <property type="molecule type" value="Genomic_DNA"/>
</dbReference>
<gene>
    <name evidence="1" type="ORF">GGD90_003578</name>
</gene>
<sequence>MHPDHLRFAQQSLASFIDVAIQRIAFSGESVYRYTISANSIKDAACLTRLKNSVIQDYESYFAMMGVTAMYNEAFDVLNITLNLNTCVLTPQQSDALTIAMSTFRVEHM</sequence>
<protein>
    <submittedName>
        <fullName evidence="1">Uncharacterized protein</fullName>
    </submittedName>
</protein>
<evidence type="ECO:0000313" key="1">
    <source>
        <dbReference type="EMBL" id="MBB4249173.1"/>
    </source>
</evidence>